<evidence type="ECO:0000313" key="15">
    <source>
        <dbReference type="Proteomes" id="UP000018454"/>
    </source>
</evidence>
<evidence type="ECO:0000256" key="11">
    <source>
        <dbReference type="ARBA" id="ARBA00047715"/>
    </source>
</evidence>
<dbReference type="InterPro" id="IPR015421">
    <property type="entry name" value="PyrdxlP-dep_Trfase_major"/>
</dbReference>
<gene>
    <name evidence="14" type="primary">kbl</name>
    <name evidence="14" type="ORF">APO_0122</name>
</gene>
<evidence type="ECO:0000256" key="12">
    <source>
        <dbReference type="RuleBase" id="RU003693"/>
    </source>
</evidence>
<keyword evidence="8 12" id="KW-0663">Pyridoxal phosphate</keyword>
<evidence type="ECO:0000256" key="4">
    <source>
        <dbReference type="ARBA" id="ARBA00011738"/>
    </source>
</evidence>
<dbReference type="EC" id="2.3.1.47" evidence="5"/>
<dbReference type="PANTHER" id="PTHR13693:SF100">
    <property type="entry name" value="8-AMINO-7-OXONONANOATE SYNTHASE"/>
    <property type="match status" value="1"/>
</dbReference>
<dbReference type="GO" id="GO:0016874">
    <property type="term" value="F:ligase activity"/>
    <property type="evidence" value="ECO:0007669"/>
    <property type="project" value="UniProtKB-KW"/>
</dbReference>
<evidence type="ECO:0000256" key="8">
    <source>
        <dbReference type="ARBA" id="ARBA00022898"/>
    </source>
</evidence>
<comment type="cofactor">
    <cofactor evidence="1 12">
        <name>pyridoxal 5'-phosphate</name>
        <dbReference type="ChEBI" id="CHEBI:597326"/>
    </cofactor>
</comment>
<keyword evidence="6" id="KW-0808">Transferase</keyword>
<comment type="caution">
    <text evidence="14">The sequence shown here is derived from an EMBL/GenBank/DDBJ whole genome shotgun (WGS) entry which is preliminary data.</text>
</comment>
<evidence type="ECO:0000256" key="7">
    <source>
        <dbReference type="ARBA" id="ARBA00022756"/>
    </source>
</evidence>
<comment type="subunit">
    <text evidence="4">Homodimer.</text>
</comment>
<dbReference type="PROSITE" id="PS00599">
    <property type="entry name" value="AA_TRANSFER_CLASS_2"/>
    <property type="match status" value="1"/>
</dbReference>
<evidence type="ECO:0000256" key="5">
    <source>
        <dbReference type="ARBA" id="ARBA00013187"/>
    </source>
</evidence>
<comment type="similarity">
    <text evidence="3">Belongs to the class-II pyridoxal-phosphate-dependent aminotransferase family. BioF subfamily.</text>
</comment>
<evidence type="ECO:0000259" key="13">
    <source>
        <dbReference type="Pfam" id="PF00155"/>
    </source>
</evidence>
<comment type="pathway">
    <text evidence="2">Cofactor biosynthesis; biotin biosynthesis.</text>
</comment>
<dbReference type="SUPFAM" id="SSF53383">
    <property type="entry name" value="PLP-dependent transferases"/>
    <property type="match status" value="1"/>
</dbReference>
<dbReference type="InterPro" id="IPR004839">
    <property type="entry name" value="Aminotransferase_I/II_large"/>
</dbReference>
<name>F1YQF8_9PROT</name>
<accession>F1YQF8</accession>
<dbReference type="Proteomes" id="UP000018454">
    <property type="component" value="Unassembled WGS sequence"/>
</dbReference>
<dbReference type="GO" id="GO:0008710">
    <property type="term" value="F:8-amino-7-oxononanoate synthase activity"/>
    <property type="evidence" value="ECO:0007669"/>
    <property type="project" value="UniProtKB-EC"/>
</dbReference>
<dbReference type="Gene3D" id="3.90.1150.10">
    <property type="entry name" value="Aspartate Aminotransferase, domain 1"/>
    <property type="match status" value="1"/>
</dbReference>
<dbReference type="AlphaFoldDB" id="F1YQF8"/>
<dbReference type="PANTHER" id="PTHR13693">
    <property type="entry name" value="CLASS II AMINOTRANSFERASE/8-AMINO-7-OXONONANOATE SYNTHASE"/>
    <property type="match status" value="1"/>
</dbReference>
<dbReference type="InterPro" id="IPR015422">
    <property type="entry name" value="PyrdxlP-dep_Trfase_small"/>
</dbReference>
<evidence type="ECO:0000256" key="6">
    <source>
        <dbReference type="ARBA" id="ARBA00022679"/>
    </source>
</evidence>
<reference evidence="14 15" key="1">
    <citation type="journal article" date="2011" name="Science">
        <title>Drosophila microbiome modulates host developmental and metabolic homeostasis via insulin signaling.</title>
        <authorList>
            <person name="Shin S.C."/>
            <person name="Kim S.H."/>
            <person name="You H."/>
            <person name="Kim B."/>
            <person name="Kim A.C."/>
            <person name="Lee K.A."/>
            <person name="Yoon J.H."/>
            <person name="Ryu J.H."/>
            <person name="Lee W.J."/>
        </authorList>
    </citation>
    <scope>NUCLEOTIDE SEQUENCE [LARGE SCALE GENOMIC DNA]</scope>
    <source>
        <strain evidence="14 15">DM001</strain>
    </source>
</reference>
<sequence>MTRPSGCGTTCYMTRFDNLFQKGLADLSAQGRLRTCQQWQYAGGALLKRSDGVVVIDFSSNDYLGLRMHPLLRERASAWAQVEGSGSGASRLVTGTSSQACALEKRVARLKHMQAARLFSSGWQANASLVPALARLSAQVCGAPAVILADKLIHASLYHGCAAAGVRPIRFRHNDVAHLESQLQKIEGAGLRIVLTESVFSMDGDVADIAALHEVAQRYDALLCVDEAHATGILGPEGAGLANGLADVVVGTFSKALGSMGAFIAASEGLCRWLDNAASGFIYSTAPSPLVLGAVDAALDLLPQMDTQRAHVGALAASFRQKMHDAGQDTGPSSTQIVPILVGQEAQARTLAQKMAEAGFLAVAIRPPTVPPGGCRLRVVFHANHTWAQMEALADTFIRASKGMA</sequence>
<evidence type="ECO:0000256" key="9">
    <source>
        <dbReference type="ARBA" id="ARBA00032610"/>
    </source>
</evidence>
<evidence type="ECO:0000256" key="2">
    <source>
        <dbReference type="ARBA" id="ARBA00004746"/>
    </source>
</evidence>
<comment type="catalytic activity">
    <reaction evidence="11">
        <text>6-carboxyhexanoyl-[ACP] + L-alanine + H(+) = (8S)-8-amino-7-oxononanoate + holo-[ACP] + CO2</text>
        <dbReference type="Rhea" id="RHEA:42288"/>
        <dbReference type="Rhea" id="RHEA-COMP:9685"/>
        <dbReference type="Rhea" id="RHEA-COMP:9955"/>
        <dbReference type="ChEBI" id="CHEBI:15378"/>
        <dbReference type="ChEBI" id="CHEBI:16526"/>
        <dbReference type="ChEBI" id="CHEBI:57972"/>
        <dbReference type="ChEBI" id="CHEBI:64479"/>
        <dbReference type="ChEBI" id="CHEBI:78846"/>
        <dbReference type="ChEBI" id="CHEBI:149468"/>
        <dbReference type="EC" id="2.3.1.47"/>
    </reaction>
</comment>
<dbReference type="EMBL" id="AEUP01000004">
    <property type="protein sequence ID" value="EGE48843.1"/>
    <property type="molecule type" value="Genomic_DNA"/>
</dbReference>
<keyword evidence="14" id="KW-0436">Ligase</keyword>
<evidence type="ECO:0000256" key="1">
    <source>
        <dbReference type="ARBA" id="ARBA00001933"/>
    </source>
</evidence>
<dbReference type="Pfam" id="PF00155">
    <property type="entry name" value="Aminotran_1_2"/>
    <property type="match status" value="1"/>
</dbReference>
<proteinExistence type="inferred from homology"/>
<dbReference type="InterPro" id="IPR050087">
    <property type="entry name" value="AON_synthase_class-II"/>
</dbReference>
<evidence type="ECO:0000313" key="14">
    <source>
        <dbReference type="EMBL" id="EGE48843.1"/>
    </source>
</evidence>
<evidence type="ECO:0000256" key="3">
    <source>
        <dbReference type="ARBA" id="ARBA00010008"/>
    </source>
</evidence>
<dbReference type="GO" id="GO:0030170">
    <property type="term" value="F:pyridoxal phosphate binding"/>
    <property type="evidence" value="ECO:0007669"/>
    <property type="project" value="InterPro"/>
</dbReference>
<dbReference type="Gene3D" id="3.40.640.10">
    <property type="entry name" value="Type I PLP-dependent aspartate aminotransferase-like (Major domain)"/>
    <property type="match status" value="1"/>
</dbReference>
<dbReference type="InterPro" id="IPR001917">
    <property type="entry name" value="Aminotrans_II_pyridoxalP_BS"/>
</dbReference>
<organism evidence="14 15">
    <name type="scientific">Acetobacter pomorum DM001</name>
    <dbReference type="NCBI Taxonomy" id="945681"/>
    <lineage>
        <taxon>Bacteria</taxon>
        <taxon>Pseudomonadati</taxon>
        <taxon>Pseudomonadota</taxon>
        <taxon>Alphaproteobacteria</taxon>
        <taxon>Acetobacterales</taxon>
        <taxon>Acetobacteraceae</taxon>
        <taxon>Acetobacter</taxon>
    </lineage>
</organism>
<dbReference type="InterPro" id="IPR015424">
    <property type="entry name" value="PyrdxlP-dep_Trfase"/>
</dbReference>
<evidence type="ECO:0000256" key="10">
    <source>
        <dbReference type="ARBA" id="ARBA00033381"/>
    </source>
</evidence>
<dbReference type="GO" id="GO:0009102">
    <property type="term" value="P:biotin biosynthetic process"/>
    <property type="evidence" value="ECO:0007669"/>
    <property type="project" value="UniProtKB-KW"/>
</dbReference>
<keyword evidence="7" id="KW-0093">Biotin biosynthesis</keyword>
<feature type="domain" description="Aminotransferase class I/classII large" evidence="13">
    <location>
        <begin position="55"/>
        <end position="396"/>
    </location>
</feature>
<protein>
    <recommendedName>
        <fullName evidence="5">8-amino-7-oxononanoate synthase</fullName>
        <ecNumber evidence="5">2.3.1.47</ecNumber>
    </recommendedName>
    <alternativeName>
        <fullName evidence="9">7-keto-8-amino-pelargonic acid synthase</fullName>
    </alternativeName>
    <alternativeName>
        <fullName evidence="10">8-amino-7-ketopelargonate synthase</fullName>
    </alternativeName>
</protein>